<dbReference type="Proteomes" id="UP001383192">
    <property type="component" value="Unassembled WGS sequence"/>
</dbReference>
<dbReference type="InterPro" id="IPR036537">
    <property type="entry name" value="Adaptor_Cbl_N_dom_sf"/>
</dbReference>
<dbReference type="InterPro" id="IPR008271">
    <property type="entry name" value="Ser/Thr_kinase_AS"/>
</dbReference>
<dbReference type="InterPro" id="IPR001245">
    <property type="entry name" value="Ser-Thr/Tyr_kinase_cat_dom"/>
</dbReference>
<proteinExistence type="predicted"/>
<dbReference type="CDD" id="cd21037">
    <property type="entry name" value="MLKL_NTD"/>
    <property type="match status" value="1"/>
</dbReference>
<dbReference type="SMART" id="SM00220">
    <property type="entry name" value="S_TKc"/>
    <property type="match status" value="1"/>
</dbReference>
<dbReference type="InterPro" id="IPR051681">
    <property type="entry name" value="Ser/Thr_Kinases-Pseudokinases"/>
</dbReference>
<dbReference type="Gene3D" id="1.10.510.10">
    <property type="entry name" value="Transferase(Phosphotransferase) domain 1"/>
    <property type="match status" value="1"/>
</dbReference>
<protein>
    <recommendedName>
        <fullName evidence="5">Protein kinase domain-containing protein</fullName>
    </recommendedName>
</protein>
<evidence type="ECO:0000256" key="2">
    <source>
        <dbReference type="ARBA" id="ARBA00022741"/>
    </source>
</evidence>
<keyword evidence="2" id="KW-0547">Nucleotide-binding</keyword>
<organism evidence="6 7">
    <name type="scientific">Paramarasmius palmivorus</name>
    <dbReference type="NCBI Taxonomy" id="297713"/>
    <lineage>
        <taxon>Eukaryota</taxon>
        <taxon>Fungi</taxon>
        <taxon>Dikarya</taxon>
        <taxon>Basidiomycota</taxon>
        <taxon>Agaricomycotina</taxon>
        <taxon>Agaricomycetes</taxon>
        <taxon>Agaricomycetidae</taxon>
        <taxon>Agaricales</taxon>
        <taxon>Marasmiineae</taxon>
        <taxon>Marasmiaceae</taxon>
        <taxon>Paramarasmius</taxon>
    </lineage>
</organism>
<keyword evidence="7" id="KW-1185">Reference proteome</keyword>
<dbReference type="PROSITE" id="PS00108">
    <property type="entry name" value="PROTEIN_KINASE_ST"/>
    <property type="match status" value="1"/>
</dbReference>
<evidence type="ECO:0000256" key="4">
    <source>
        <dbReference type="ARBA" id="ARBA00022840"/>
    </source>
</evidence>
<feature type="domain" description="Protein kinase" evidence="5">
    <location>
        <begin position="235"/>
        <end position="504"/>
    </location>
</feature>
<dbReference type="GO" id="GO:0005524">
    <property type="term" value="F:ATP binding"/>
    <property type="evidence" value="ECO:0007669"/>
    <property type="project" value="UniProtKB-KW"/>
</dbReference>
<dbReference type="GO" id="GO:0007166">
    <property type="term" value="P:cell surface receptor signaling pathway"/>
    <property type="evidence" value="ECO:0007669"/>
    <property type="project" value="InterPro"/>
</dbReference>
<dbReference type="Gene3D" id="1.20.930.20">
    <property type="entry name" value="Adaptor protein Cbl, N-terminal domain"/>
    <property type="match status" value="1"/>
</dbReference>
<name>A0AAW0CDI2_9AGAR</name>
<dbReference type="PANTHER" id="PTHR44329:SF288">
    <property type="entry name" value="MITOGEN-ACTIVATED PROTEIN KINASE KINASE KINASE 20"/>
    <property type="match status" value="1"/>
</dbReference>
<keyword evidence="1" id="KW-0808">Transferase</keyword>
<evidence type="ECO:0000256" key="3">
    <source>
        <dbReference type="ARBA" id="ARBA00022777"/>
    </source>
</evidence>
<dbReference type="Pfam" id="PF07714">
    <property type="entry name" value="PK_Tyr_Ser-Thr"/>
    <property type="match status" value="1"/>
</dbReference>
<evidence type="ECO:0000313" key="7">
    <source>
        <dbReference type="Proteomes" id="UP001383192"/>
    </source>
</evidence>
<dbReference type="AlphaFoldDB" id="A0AAW0CDI2"/>
<dbReference type="PANTHER" id="PTHR44329">
    <property type="entry name" value="SERINE/THREONINE-PROTEIN KINASE TNNI3K-RELATED"/>
    <property type="match status" value="1"/>
</dbReference>
<dbReference type="InterPro" id="IPR000719">
    <property type="entry name" value="Prot_kinase_dom"/>
</dbReference>
<accession>A0AAW0CDI2</accession>
<dbReference type="SUPFAM" id="SSF56112">
    <property type="entry name" value="Protein kinase-like (PK-like)"/>
    <property type="match status" value="1"/>
</dbReference>
<dbReference type="InterPro" id="IPR011009">
    <property type="entry name" value="Kinase-like_dom_sf"/>
</dbReference>
<keyword evidence="4" id="KW-0067">ATP-binding</keyword>
<dbReference type="GO" id="GO:0004674">
    <property type="term" value="F:protein serine/threonine kinase activity"/>
    <property type="evidence" value="ECO:0007669"/>
    <property type="project" value="TreeGrafter"/>
</dbReference>
<gene>
    <name evidence="6" type="ORF">VNI00_010932</name>
</gene>
<dbReference type="PROSITE" id="PS50011">
    <property type="entry name" value="PROTEIN_KINASE_DOM"/>
    <property type="match status" value="1"/>
</dbReference>
<evidence type="ECO:0000259" key="5">
    <source>
        <dbReference type="PROSITE" id="PS50011"/>
    </source>
</evidence>
<keyword evidence="3" id="KW-0418">Kinase</keyword>
<evidence type="ECO:0000256" key="1">
    <source>
        <dbReference type="ARBA" id="ARBA00022679"/>
    </source>
</evidence>
<dbReference type="InterPro" id="IPR059179">
    <property type="entry name" value="MLKL-like_MCAfunc"/>
</dbReference>
<reference evidence="6 7" key="1">
    <citation type="submission" date="2024-01" db="EMBL/GenBank/DDBJ databases">
        <title>A draft genome for a cacao thread blight-causing isolate of Paramarasmius palmivorus.</title>
        <authorList>
            <person name="Baruah I.K."/>
            <person name="Bukari Y."/>
            <person name="Amoako-Attah I."/>
            <person name="Meinhardt L.W."/>
            <person name="Bailey B.A."/>
            <person name="Cohen S.P."/>
        </authorList>
    </citation>
    <scope>NUCLEOTIDE SEQUENCE [LARGE SCALE GENOMIC DNA]</scope>
    <source>
        <strain evidence="6 7">GH-12</strain>
    </source>
</reference>
<evidence type="ECO:0000313" key="6">
    <source>
        <dbReference type="EMBL" id="KAK7037706.1"/>
    </source>
</evidence>
<sequence length="504" mass="57290">MGPGFDIIIGIGKTTAEIVAEFAPVPGLVPAVDVFITIIGLCENVKTNRNEARHLRSRCYNLLEATREQEHLVPNSLQNAFLSIKDCLRNVQTKMTGWVDLKFITAFFKQEEVKEDIQRCHEEISDCFIKFQLVGTVEVGRWQEDFAKNHEEDQKVILAYLADIENGQEIIRDMVADLKADIGMVMSALQNILGQLNNREDSLHNGLSSNLYQIQTACDEILPDLHLRHGEVKRIERYPVYAKGSMDIYEGKYLTKQKVALKTIRAMNANNAKSRARFKREVEIWNRVWTVDKGKYILPFLGYCLEDGPFPYMVSPWKANGTAIEYVKKYDTYVNYREMITNIARGVRVLHSLKPDAIAHGDLKAENVVIDENGNPLIADFGLSQVIKDISPASYSQSRMSDSWRWLAPEVCRGAGILSLEADIHALAMTILELYTHQDPFADIKLPSEVLLERSIGVHPPRPTEEQVLQRGLDDVIWELMTDCWNLDVSKRPDIDKVLKTLEG</sequence>
<comment type="caution">
    <text evidence="6">The sequence shown here is derived from an EMBL/GenBank/DDBJ whole genome shotgun (WGS) entry which is preliminary data.</text>
</comment>
<dbReference type="EMBL" id="JAYKXP010000045">
    <property type="protein sequence ID" value="KAK7037706.1"/>
    <property type="molecule type" value="Genomic_DNA"/>
</dbReference>